<reference evidence="1" key="1">
    <citation type="journal article" date="2015" name="Nature">
        <title>Complex archaea that bridge the gap between prokaryotes and eukaryotes.</title>
        <authorList>
            <person name="Spang A."/>
            <person name="Saw J.H."/>
            <person name="Jorgensen S.L."/>
            <person name="Zaremba-Niedzwiedzka K."/>
            <person name="Martijn J."/>
            <person name="Lind A.E."/>
            <person name="van Eijk R."/>
            <person name="Schleper C."/>
            <person name="Guy L."/>
            <person name="Ettema T.J."/>
        </authorList>
    </citation>
    <scope>NUCLEOTIDE SEQUENCE</scope>
</reference>
<sequence length="139" mass="15897">MNLVHSIGNQLNDLLSWASLPKIIQNRLIRSFEILTKEALNQRARTTYSGLANINPNGLPFQWSFCEDSLTRSVRFLCECGIPGTSSISRYRLSLLKLHEVFEVIGIILPHSQFNKLLNIVVPDTFEWPKSWQSALWIA</sequence>
<accession>A0A0F9GB11</accession>
<proteinExistence type="predicted"/>
<name>A0A0F9GB11_9ZZZZ</name>
<feature type="non-terminal residue" evidence="1">
    <location>
        <position position="139"/>
    </location>
</feature>
<dbReference type="AlphaFoldDB" id="A0A0F9GB11"/>
<evidence type="ECO:0000313" key="1">
    <source>
        <dbReference type="EMBL" id="KKL66680.1"/>
    </source>
</evidence>
<protein>
    <submittedName>
        <fullName evidence="1">Uncharacterized protein</fullName>
    </submittedName>
</protein>
<comment type="caution">
    <text evidence="1">The sequence shown here is derived from an EMBL/GenBank/DDBJ whole genome shotgun (WGS) entry which is preliminary data.</text>
</comment>
<organism evidence="1">
    <name type="scientific">marine sediment metagenome</name>
    <dbReference type="NCBI Taxonomy" id="412755"/>
    <lineage>
        <taxon>unclassified sequences</taxon>
        <taxon>metagenomes</taxon>
        <taxon>ecological metagenomes</taxon>
    </lineage>
</organism>
<gene>
    <name evidence="1" type="ORF">LCGC14_2142580</name>
</gene>
<dbReference type="EMBL" id="LAZR01027128">
    <property type="protein sequence ID" value="KKL66680.1"/>
    <property type="molecule type" value="Genomic_DNA"/>
</dbReference>